<dbReference type="EMBL" id="CAJPWZ010000087">
    <property type="protein sequence ID" value="CAG2185456.1"/>
    <property type="molecule type" value="Genomic_DNA"/>
</dbReference>
<evidence type="ECO:0000313" key="1">
    <source>
        <dbReference type="EMBL" id="CAG2185456.1"/>
    </source>
</evidence>
<dbReference type="OrthoDB" id="6183520at2759"/>
<gene>
    <name evidence="1" type="ORF">MEDL_1059</name>
</gene>
<name>A0A8S3PRS0_MYTED</name>
<evidence type="ECO:0000313" key="2">
    <source>
        <dbReference type="Proteomes" id="UP000683360"/>
    </source>
</evidence>
<protein>
    <submittedName>
        <fullName evidence="1">Uncharacterized protein</fullName>
    </submittedName>
</protein>
<reference evidence="1" key="1">
    <citation type="submission" date="2021-03" db="EMBL/GenBank/DDBJ databases">
        <authorList>
            <person name="Bekaert M."/>
        </authorList>
    </citation>
    <scope>NUCLEOTIDE SEQUENCE</scope>
</reference>
<proteinExistence type="predicted"/>
<dbReference type="Proteomes" id="UP000683360">
    <property type="component" value="Unassembled WGS sequence"/>
</dbReference>
<organism evidence="1 2">
    <name type="scientific">Mytilus edulis</name>
    <name type="common">Blue mussel</name>
    <dbReference type="NCBI Taxonomy" id="6550"/>
    <lineage>
        <taxon>Eukaryota</taxon>
        <taxon>Metazoa</taxon>
        <taxon>Spiralia</taxon>
        <taxon>Lophotrochozoa</taxon>
        <taxon>Mollusca</taxon>
        <taxon>Bivalvia</taxon>
        <taxon>Autobranchia</taxon>
        <taxon>Pteriomorphia</taxon>
        <taxon>Mytilida</taxon>
        <taxon>Mytiloidea</taxon>
        <taxon>Mytilidae</taxon>
        <taxon>Mytilinae</taxon>
        <taxon>Mytilus</taxon>
    </lineage>
</organism>
<comment type="caution">
    <text evidence="1">The sequence shown here is derived from an EMBL/GenBank/DDBJ whole genome shotgun (WGS) entry which is preliminary data.</text>
</comment>
<sequence>MKFLSYLTAASCSHLNPCYPGRCVGSSTINMTDTSTTTVSTVITTTDSSMNGYNRTEPDNCHCSDGFGGETCLLSNFTPMIEQSNATFTSRKATTQELIFEYKIDATDKTGIDITWTNNPQFNLLQCNIIATFDADKLFGYMPNIPDYIRNTSYGIVNAHFEIKHTKSYQDGSTYVANINNLTCIEPTYDNPVEDLKCFKETKNDFILSSGDV</sequence>
<dbReference type="AlphaFoldDB" id="A0A8S3PRS0"/>
<accession>A0A8S3PRS0</accession>
<keyword evidence="2" id="KW-1185">Reference proteome</keyword>